<feature type="compositionally biased region" description="Polar residues" evidence="2">
    <location>
        <begin position="476"/>
        <end position="485"/>
    </location>
</feature>
<feature type="region of interest" description="Disordered" evidence="2">
    <location>
        <begin position="565"/>
        <end position="587"/>
    </location>
</feature>
<reference evidence="3 4" key="1">
    <citation type="submission" date="2014-06" db="EMBL/GenBank/DDBJ databases">
        <authorList>
            <person name="Swart Estienne"/>
        </authorList>
    </citation>
    <scope>NUCLEOTIDE SEQUENCE [LARGE SCALE GENOMIC DNA]</scope>
    <source>
        <strain evidence="3 4">130c</strain>
    </source>
</reference>
<feature type="region of interest" description="Disordered" evidence="2">
    <location>
        <begin position="413"/>
        <end position="438"/>
    </location>
</feature>
<evidence type="ECO:0000313" key="4">
    <source>
        <dbReference type="Proteomes" id="UP000039865"/>
    </source>
</evidence>
<feature type="compositionally biased region" description="Low complexity" evidence="2">
    <location>
        <begin position="422"/>
        <end position="434"/>
    </location>
</feature>
<proteinExistence type="predicted"/>
<feature type="compositionally biased region" description="Low complexity" evidence="2">
    <location>
        <begin position="704"/>
        <end position="721"/>
    </location>
</feature>
<feature type="coiled-coil region" evidence="1">
    <location>
        <begin position="239"/>
        <end position="347"/>
    </location>
</feature>
<name>A0A077ZZZ2_STYLE</name>
<feature type="region of interest" description="Disordered" evidence="2">
    <location>
        <begin position="639"/>
        <end position="667"/>
    </location>
</feature>
<evidence type="ECO:0000256" key="1">
    <source>
        <dbReference type="SAM" id="Coils"/>
    </source>
</evidence>
<protein>
    <submittedName>
        <fullName evidence="3">Uncharacterized protein</fullName>
    </submittedName>
</protein>
<accession>A0A077ZZZ2</accession>
<feature type="region of interest" description="Disordered" evidence="2">
    <location>
        <begin position="702"/>
        <end position="733"/>
    </location>
</feature>
<evidence type="ECO:0000313" key="3">
    <source>
        <dbReference type="EMBL" id="CDW75501.1"/>
    </source>
</evidence>
<keyword evidence="1" id="KW-0175">Coiled coil</keyword>
<gene>
    <name evidence="3" type="primary">Contig6507.g6963</name>
    <name evidence="3" type="ORF">STYLEM_4491</name>
</gene>
<evidence type="ECO:0000256" key="2">
    <source>
        <dbReference type="SAM" id="MobiDB-lite"/>
    </source>
</evidence>
<sequence>MDTPINAPQQSINGAFQNRNKDALSLSQTPSNLLNSQKRLQNPNRLDQIGSQQNHDFNLFTHHKLSQQDRQLIENYETLKEALLELYLSVKIRSDDEIDAYTEDQFKVEKEQMREVDGFTLIDYIKSSIEILMNMKIEENELQQEQLKEEDEVSEQFNFDSKKLKQDKLFKKGFRRERTIPKIDDKTPTSSIIDLQKKLDQISSPTSSSSNSSIPAAHKEYEKCLRALENECRNHIKVEQQMKLHIECLQEKLDQITKERDDFQATNEASLGKHKQEIDKLSKIIKTLEEELMNKAEKIKQTENTLLKQIEDFNSQGFKLKELQKQYDKMKKENAKMSRNIQNIQVSQALENNNSQNIEYQDQSKQIGNVQRSNSEMGNYNNNGSIIKPINSSRESSLNKIPKLSVSVMDVQRDSVTERNSKASNQTSSQNNNNPYFIDSFNRLNKHALQSDAIKSMSNFNHPGNLSSGGGNGSSDITTRNSNNAMIDGHKRSKSQSQMGQLAKQINVISSKHHQININGQQITSDQNNQANFSSSFFKNNKNQLAVGVSNQRTSFSKIGIKQSFDRKPNLNSQLNSSRNDNDQSLFNNQLNSHRRNIQQQQQQQQQYSQSIQYNPFPSVSNLAPTNVQAQSFNGSSNAKNVLQSSYNNGQTPGGSGGGVQHHHTRHKTDIGLALNEMRNSMDFGNNKRNIGQQLASYNQVSANSGSYSGNQNTQQSNSFNNGGGGNSANNQNLNSQALLQYGNQIFPTDPMFQNAPNLIVNNTQNQSNYSSHPLLLEIVYFEIVGSQGVHARNKSNDVVVNTGSISNRDVQEKLSKIYLENNHKGKLKKVPKAYLQKVIADSRRPRVSDGGISQNIINTSFQQMQQKRPI</sequence>
<dbReference type="OrthoDB" id="299916at2759"/>
<dbReference type="EMBL" id="CCKQ01004348">
    <property type="protein sequence ID" value="CDW75501.1"/>
    <property type="molecule type" value="Genomic_DNA"/>
</dbReference>
<feature type="region of interest" description="Disordered" evidence="2">
    <location>
        <begin position="459"/>
        <end position="502"/>
    </location>
</feature>
<organism evidence="3 4">
    <name type="scientific">Stylonychia lemnae</name>
    <name type="common">Ciliate</name>
    <dbReference type="NCBI Taxonomy" id="5949"/>
    <lineage>
        <taxon>Eukaryota</taxon>
        <taxon>Sar</taxon>
        <taxon>Alveolata</taxon>
        <taxon>Ciliophora</taxon>
        <taxon>Intramacronucleata</taxon>
        <taxon>Spirotrichea</taxon>
        <taxon>Stichotrichia</taxon>
        <taxon>Sporadotrichida</taxon>
        <taxon>Oxytrichidae</taxon>
        <taxon>Stylonychinae</taxon>
        <taxon>Stylonychia</taxon>
    </lineage>
</organism>
<feature type="compositionally biased region" description="Polar residues" evidence="2">
    <location>
        <begin position="570"/>
        <end position="587"/>
    </location>
</feature>
<feature type="compositionally biased region" description="Polar residues" evidence="2">
    <location>
        <begin position="639"/>
        <end position="651"/>
    </location>
</feature>
<dbReference type="InParanoid" id="A0A077ZZZ2"/>
<dbReference type="Proteomes" id="UP000039865">
    <property type="component" value="Unassembled WGS sequence"/>
</dbReference>
<keyword evidence="4" id="KW-1185">Reference proteome</keyword>
<feature type="region of interest" description="Disordered" evidence="2">
    <location>
        <begin position="373"/>
        <end position="398"/>
    </location>
</feature>
<dbReference type="AlphaFoldDB" id="A0A077ZZZ2"/>